<evidence type="ECO:0000256" key="1">
    <source>
        <dbReference type="SAM" id="Phobius"/>
    </source>
</evidence>
<feature type="transmembrane region" description="Helical" evidence="1">
    <location>
        <begin position="110"/>
        <end position="132"/>
    </location>
</feature>
<keyword evidence="3" id="KW-1185">Reference proteome</keyword>
<keyword evidence="1" id="KW-0812">Transmembrane</keyword>
<dbReference type="InterPro" id="IPR025461">
    <property type="entry name" value="ABA4-like"/>
</dbReference>
<evidence type="ECO:0008006" key="4">
    <source>
        <dbReference type="Google" id="ProtNLM"/>
    </source>
</evidence>
<accession>A0ABQ2V4F8</accession>
<gene>
    <name evidence="2" type="ORF">GCM10010178_70420</name>
</gene>
<dbReference type="PANTHER" id="PTHR34543:SF1">
    <property type="entry name" value="PROTEIN ABA DEFICIENT 4, CHLOROPLASTIC"/>
    <property type="match status" value="1"/>
</dbReference>
<comment type="caution">
    <text evidence="2">The sequence shown here is derived from an EMBL/GenBank/DDBJ whole genome shotgun (WGS) entry which is preliminary data.</text>
</comment>
<dbReference type="EMBL" id="BMRE01000044">
    <property type="protein sequence ID" value="GGU68481.1"/>
    <property type="molecule type" value="Genomic_DNA"/>
</dbReference>
<evidence type="ECO:0000313" key="3">
    <source>
        <dbReference type="Proteomes" id="UP000649573"/>
    </source>
</evidence>
<proteinExistence type="predicted"/>
<keyword evidence="1" id="KW-1133">Transmembrane helix</keyword>
<evidence type="ECO:0000313" key="2">
    <source>
        <dbReference type="EMBL" id="GGU68481.1"/>
    </source>
</evidence>
<protein>
    <recommendedName>
        <fullName evidence="4">DUF4281 domain-containing protein</fullName>
    </recommendedName>
</protein>
<dbReference type="Proteomes" id="UP000649573">
    <property type="component" value="Unassembled WGS sequence"/>
</dbReference>
<dbReference type="PANTHER" id="PTHR34543">
    <property type="entry name" value="PROTEIN ABA DEFICIENT 4, CHLOROPLASTIC"/>
    <property type="match status" value="1"/>
</dbReference>
<reference evidence="3" key="1">
    <citation type="journal article" date="2019" name="Int. J. Syst. Evol. Microbiol.">
        <title>The Global Catalogue of Microorganisms (GCM) 10K type strain sequencing project: providing services to taxonomists for standard genome sequencing and annotation.</title>
        <authorList>
            <consortium name="The Broad Institute Genomics Platform"/>
            <consortium name="The Broad Institute Genome Sequencing Center for Infectious Disease"/>
            <person name="Wu L."/>
            <person name="Ma J."/>
        </authorList>
    </citation>
    <scope>NUCLEOTIDE SEQUENCE [LARGE SCALE GENOMIC DNA]</scope>
    <source>
        <strain evidence="3">JCM 3296</strain>
    </source>
</reference>
<name>A0ABQ2V4F8_9PSEU</name>
<organism evidence="2 3">
    <name type="scientific">Lentzea flava</name>
    <dbReference type="NCBI Taxonomy" id="103732"/>
    <lineage>
        <taxon>Bacteria</taxon>
        <taxon>Bacillati</taxon>
        <taxon>Actinomycetota</taxon>
        <taxon>Actinomycetes</taxon>
        <taxon>Pseudonocardiales</taxon>
        <taxon>Pseudonocardiaceae</taxon>
        <taxon>Lentzea</taxon>
    </lineage>
</organism>
<feature type="transmembrane region" description="Helical" evidence="1">
    <location>
        <begin position="36"/>
        <end position="58"/>
    </location>
</feature>
<dbReference type="RefSeq" id="WP_189258081.1">
    <property type="nucleotide sequence ID" value="NZ_BMRE01000044.1"/>
</dbReference>
<sequence>MTAVLFSLTFLLAAPFWALMIFVPRWSWTKRIVESYLIILPVVAIYVVLMIPVLPELLPLVTRPELPALAEFMSTDTGAALVWAHMIAWDLFVGRWMYLEGRRLNVHPLVMAPVLVITILLAPVGLPLFLIVRKVCDTENRGATVVTRQ</sequence>
<keyword evidence="1" id="KW-0472">Membrane</keyword>
<dbReference type="Pfam" id="PF14108">
    <property type="entry name" value="ABA4-like"/>
    <property type="match status" value="1"/>
</dbReference>